<accession>A0A558D0U1</accession>
<reference evidence="7 8" key="2">
    <citation type="submission" date="2019-08" db="EMBL/GenBank/DDBJ databases">
        <title>Amycolatopsis acidicola sp. nov., isolated from peat swamp forest soil.</title>
        <authorList>
            <person name="Srisuk N."/>
        </authorList>
    </citation>
    <scope>NUCLEOTIDE SEQUENCE [LARGE SCALE GENOMIC DNA]</scope>
    <source>
        <strain evidence="7 8">TBRC 6029</strain>
    </source>
</reference>
<keyword evidence="3" id="KW-0285">Flavoprotein</keyword>
<comment type="similarity">
    <text evidence="2">Belongs to the NADH dehydrogenase family.</text>
</comment>
<evidence type="ECO:0000313" key="7">
    <source>
        <dbReference type="EMBL" id="TVT54647.1"/>
    </source>
</evidence>
<dbReference type="InterPro" id="IPR051169">
    <property type="entry name" value="NADH-Q_oxidoreductase"/>
</dbReference>
<dbReference type="PRINTS" id="PR00411">
    <property type="entry name" value="PNDRDTASEI"/>
</dbReference>
<evidence type="ECO:0000256" key="4">
    <source>
        <dbReference type="ARBA" id="ARBA00022827"/>
    </source>
</evidence>
<dbReference type="PANTHER" id="PTHR42913">
    <property type="entry name" value="APOPTOSIS-INDUCING FACTOR 1"/>
    <property type="match status" value="1"/>
</dbReference>
<gene>
    <name evidence="7" type="ORF">FNH05_10320</name>
</gene>
<dbReference type="Gene3D" id="3.50.50.100">
    <property type="match status" value="1"/>
</dbReference>
<organism evidence="7 8">
    <name type="scientific">Amycolatopsis rhizosphaerae</name>
    <dbReference type="NCBI Taxonomy" id="2053003"/>
    <lineage>
        <taxon>Bacteria</taxon>
        <taxon>Bacillati</taxon>
        <taxon>Actinomycetota</taxon>
        <taxon>Actinomycetes</taxon>
        <taxon>Pseudonocardiales</taxon>
        <taxon>Pseudonocardiaceae</taxon>
        <taxon>Amycolatopsis</taxon>
    </lineage>
</organism>
<dbReference type="InterPro" id="IPR023753">
    <property type="entry name" value="FAD/NAD-binding_dom"/>
</dbReference>
<dbReference type="InterPro" id="IPR036188">
    <property type="entry name" value="FAD/NAD-bd_sf"/>
</dbReference>
<comment type="caution">
    <text evidence="7">The sequence shown here is derived from an EMBL/GenBank/DDBJ whole genome shotgun (WGS) entry which is preliminary data.</text>
</comment>
<evidence type="ECO:0000256" key="2">
    <source>
        <dbReference type="ARBA" id="ARBA00005272"/>
    </source>
</evidence>
<dbReference type="SUPFAM" id="SSF51905">
    <property type="entry name" value="FAD/NAD(P)-binding domain"/>
    <property type="match status" value="1"/>
</dbReference>
<evidence type="ECO:0000313" key="8">
    <source>
        <dbReference type="Proteomes" id="UP000320011"/>
    </source>
</evidence>
<dbReference type="PANTHER" id="PTHR42913:SF3">
    <property type="entry name" value="64 KDA MITOCHONDRIAL NADH DEHYDROGENASE (EUROFUNG)"/>
    <property type="match status" value="1"/>
</dbReference>
<dbReference type="GO" id="GO:0019646">
    <property type="term" value="P:aerobic electron transport chain"/>
    <property type="evidence" value="ECO:0007669"/>
    <property type="project" value="TreeGrafter"/>
</dbReference>
<dbReference type="Proteomes" id="UP000320011">
    <property type="component" value="Unassembled WGS sequence"/>
</dbReference>
<feature type="domain" description="FAD/NAD(P)-binding" evidence="6">
    <location>
        <begin position="14"/>
        <end position="289"/>
    </location>
</feature>
<proteinExistence type="inferred from homology"/>
<keyword evidence="5" id="KW-0560">Oxidoreductase</keyword>
<dbReference type="Pfam" id="PF07992">
    <property type="entry name" value="Pyr_redox_2"/>
    <property type="match status" value="1"/>
</dbReference>
<dbReference type="OrthoDB" id="9784880at2"/>
<sequence>MGTRQKTGTAAPHRVVILGAGYAGTAAAIQLAARVKQREDVQVTLVNAQERFTERLRLHMTATGQQLAELSIPELLEGTGARFLRGWVTAVDADAKTVRIDDDRVLPYDTLVYGLGSVADTATVPGAEDHAYTLNSTQDAGMLAARLARLGSGTVVVAGSGLTGVESAAEIAERHPELDVVLLGRQEPGAALHRKARAYLRAALDRLGVRVRSGVEVAKVLPDAVALVGGESIAADVVLWTSGTRVSPLAAAAGLTVDGRGRIVTDAALRSVSHPEVYAVGDAAAIRQGYGVMHGTCQGGMPTGVHAALSILRALKGKQPTPFRFGYYHTPVSLGRHDAVVQFTRPDDSPRRIRLTGHWAVRYKEAVTASPWPTYGRMKKMPASGAFWPRGGRFTRVRNAR</sequence>
<keyword evidence="4" id="KW-0274">FAD</keyword>
<keyword evidence="8" id="KW-1185">Reference proteome</keyword>
<dbReference type="PRINTS" id="PR00368">
    <property type="entry name" value="FADPNR"/>
</dbReference>
<evidence type="ECO:0000256" key="1">
    <source>
        <dbReference type="ARBA" id="ARBA00001974"/>
    </source>
</evidence>
<comment type="cofactor">
    <cofactor evidence="1">
        <name>FAD</name>
        <dbReference type="ChEBI" id="CHEBI:57692"/>
    </cofactor>
</comment>
<evidence type="ECO:0000256" key="5">
    <source>
        <dbReference type="ARBA" id="ARBA00023002"/>
    </source>
</evidence>
<dbReference type="GO" id="GO:0003955">
    <property type="term" value="F:NAD(P)H dehydrogenase (quinone) activity"/>
    <property type="evidence" value="ECO:0007669"/>
    <property type="project" value="TreeGrafter"/>
</dbReference>
<evidence type="ECO:0000256" key="3">
    <source>
        <dbReference type="ARBA" id="ARBA00022630"/>
    </source>
</evidence>
<dbReference type="AlphaFoldDB" id="A0A558D0U1"/>
<dbReference type="EMBL" id="VJWX01000072">
    <property type="protein sequence ID" value="TVT54647.1"/>
    <property type="molecule type" value="Genomic_DNA"/>
</dbReference>
<dbReference type="RefSeq" id="WP_144587123.1">
    <property type="nucleotide sequence ID" value="NZ_VJWX01000072.1"/>
</dbReference>
<evidence type="ECO:0000259" key="6">
    <source>
        <dbReference type="Pfam" id="PF07992"/>
    </source>
</evidence>
<reference evidence="7 8" key="1">
    <citation type="submission" date="2019-07" db="EMBL/GenBank/DDBJ databases">
        <authorList>
            <person name="Duangmal K."/>
            <person name="Teo W.F.A."/>
        </authorList>
    </citation>
    <scope>NUCLEOTIDE SEQUENCE [LARGE SCALE GENOMIC DNA]</scope>
    <source>
        <strain evidence="7 8">TBRC 6029</strain>
    </source>
</reference>
<name>A0A558D0U1_9PSEU</name>
<protein>
    <submittedName>
        <fullName evidence="7">FAD-dependent oxidoreductase</fullName>
    </submittedName>
</protein>